<dbReference type="PANTHER" id="PTHR37984">
    <property type="entry name" value="PROTEIN CBG26694"/>
    <property type="match status" value="1"/>
</dbReference>
<proteinExistence type="predicted"/>
<keyword evidence="3" id="KW-0540">Nuclease</keyword>
<dbReference type="CDD" id="cd01647">
    <property type="entry name" value="RT_LTR"/>
    <property type="match status" value="1"/>
</dbReference>
<evidence type="ECO:0000256" key="3">
    <source>
        <dbReference type="ARBA" id="ARBA00022722"/>
    </source>
</evidence>
<dbReference type="Gene3D" id="3.10.10.10">
    <property type="entry name" value="HIV Type 1 Reverse Transcriptase, subunit A, domain 1"/>
    <property type="match status" value="1"/>
</dbReference>
<evidence type="ECO:0000256" key="2">
    <source>
        <dbReference type="ARBA" id="ARBA00022695"/>
    </source>
</evidence>
<gene>
    <name evidence="9" type="ORF">EPI10_021057</name>
</gene>
<evidence type="ECO:0000313" key="9">
    <source>
        <dbReference type="EMBL" id="KAA3480638.1"/>
    </source>
</evidence>
<dbReference type="SUPFAM" id="SSF56672">
    <property type="entry name" value="DNA/RNA polymerases"/>
    <property type="match status" value="1"/>
</dbReference>
<keyword evidence="1" id="KW-0808">Transferase</keyword>
<dbReference type="FunFam" id="3.30.70.270:FF:000020">
    <property type="entry name" value="Transposon Tf2-6 polyprotein-like Protein"/>
    <property type="match status" value="1"/>
</dbReference>
<keyword evidence="5" id="KW-0378">Hydrolase</keyword>
<dbReference type="PANTHER" id="PTHR37984:SF5">
    <property type="entry name" value="PROTEIN NYNRIN-LIKE"/>
    <property type="match status" value="1"/>
</dbReference>
<feature type="domain" description="Reverse transcriptase" evidence="7">
    <location>
        <begin position="149"/>
        <end position="229"/>
    </location>
</feature>
<dbReference type="OrthoDB" id="1411056at2759"/>
<dbReference type="EMBL" id="SMMG02000003">
    <property type="protein sequence ID" value="KAA3480638.1"/>
    <property type="molecule type" value="Genomic_DNA"/>
</dbReference>
<dbReference type="Pfam" id="PF17917">
    <property type="entry name" value="RT_RNaseH"/>
    <property type="match status" value="1"/>
</dbReference>
<dbReference type="GO" id="GO:0004519">
    <property type="term" value="F:endonuclease activity"/>
    <property type="evidence" value="ECO:0007669"/>
    <property type="project" value="UniProtKB-KW"/>
</dbReference>
<keyword evidence="2" id="KW-0548">Nucleotidyltransferase</keyword>
<feature type="domain" description="Reverse transcriptase RNase H-like" evidence="8">
    <location>
        <begin position="328"/>
        <end position="425"/>
    </location>
</feature>
<evidence type="ECO:0000259" key="8">
    <source>
        <dbReference type="Pfam" id="PF17917"/>
    </source>
</evidence>
<dbReference type="InterPro" id="IPR043128">
    <property type="entry name" value="Rev_trsase/Diguanyl_cyclase"/>
</dbReference>
<keyword evidence="4" id="KW-0255">Endonuclease</keyword>
<reference evidence="10" key="1">
    <citation type="journal article" date="2019" name="Plant Biotechnol. J.">
        <title>Genome sequencing of the Australian wild diploid species Gossypium australe highlights disease resistance and delayed gland morphogenesis.</title>
        <authorList>
            <person name="Cai Y."/>
            <person name="Cai X."/>
            <person name="Wang Q."/>
            <person name="Wang P."/>
            <person name="Zhang Y."/>
            <person name="Cai C."/>
            <person name="Xu Y."/>
            <person name="Wang K."/>
            <person name="Zhou Z."/>
            <person name="Wang C."/>
            <person name="Geng S."/>
            <person name="Li B."/>
            <person name="Dong Q."/>
            <person name="Hou Y."/>
            <person name="Wang H."/>
            <person name="Ai P."/>
            <person name="Liu Z."/>
            <person name="Yi F."/>
            <person name="Sun M."/>
            <person name="An G."/>
            <person name="Cheng J."/>
            <person name="Zhang Y."/>
            <person name="Shi Q."/>
            <person name="Xie Y."/>
            <person name="Shi X."/>
            <person name="Chang Y."/>
            <person name="Huang F."/>
            <person name="Chen Y."/>
            <person name="Hong S."/>
            <person name="Mi L."/>
            <person name="Sun Q."/>
            <person name="Zhang L."/>
            <person name="Zhou B."/>
            <person name="Peng R."/>
            <person name="Zhang X."/>
            <person name="Liu F."/>
        </authorList>
    </citation>
    <scope>NUCLEOTIDE SEQUENCE [LARGE SCALE GENOMIC DNA]</scope>
    <source>
        <strain evidence="10">cv. PA1801</strain>
    </source>
</reference>
<dbReference type="InterPro" id="IPR043502">
    <property type="entry name" value="DNA/RNA_pol_sf"/>
</dbReference>
<keyword evidence="6" id="KW-0695">RNA-directed DNA polymerase</keyword>
<evidence type="ECO:0000256" key="4">
    <source>
        <dbReference type="ARBA" id="ARBA00022759"/>
    </source>
</evidence>
<evidence type="ECO:0000256" key="6">
    <source>
        <dbReference type="ARBA" id="ARBA00022918"/>
    </source>
</evidence>
<dbReference type="InterPro" id="IPR041373">
    <property type="entry name" value="RT_RNaseH"/>
</dbReference>
<dbReference type="Proteomes" id="UP000325315">
    <property type="component" value="Unassembled WGS sequence"/>
</dbReference>
<evidence type="ECO:0000256" key="5">
    <source>
        <dbReference type="ARBA" id="ARBA00022801"/>
    </source>
</evidence>
<dbReference type="InterPro" id="IPR050951">
    <property type="entry name" value="Retrovirus_Pol_polyprotein"/>
</dbReference>
<accession>A0A5B6WHG0</accession>
<dbReference type="GO" id="GO:0003964">
    <property type="term" value="F:RNA-directed DNA polymerase activity"/>
    <property type="evidence" value="ECO:0007669"/>
    <property type="project" value="UniProtKB-KW"/>
</dbReference>
<evidence type="ECO:0000259" key="7">
    <source>
        <dbReference type="Pfam" id="PF00078"/>
    </source>
</evidence>
<evidence type="ECO:0000256" key="1">
    <source>
        <dbReference type="ARBA" id="ARBA00022679"/>
    </source>
</evidence>
<keyword evidence="10" id="KW-1185">Reference proteome</keyword>
<evidence type="ECO:0000313" key="10">
    <source>
        <dbReference type="Proteomes" id="UP000325315"/>
    </source>
</evidence>
<dbReference type="GO" id="GO:0016787">
    <property type="term" value="F:hydrolase activity"/>
    <property type="evidence" value="ECO:0007669"/>
    <property type="project" value="UniProtKB-KW"/>
</dbReference>
<dbReference type="CDD" id="cd09274">
    <property type="entry name" value="RNase_HI_RT_Ty3"/>
    <property type="match status" value="1"/>
</dbReference>
<protein>
    <submittedName>
        <fullName evidence="9">DNA/RNA polymerases superfamily protein</fullName>
    </submittedName>
</protein>
<sequence length="505" mass="58890">MDWLTQHDAVVNCKQRYIVLKCQNGDLLHVESDKLDGLSNSQHKNVSEKGYDAYLAYVLDTKVTESQFLLVPVVCEFPDVFPKELPGLPQVREVDFSIYLVPRITPISIAPYRMAPTELMELKTQLQELIDRGFTQPSFSPWGAPVLFVKKKDGPLRLFIDYRQLNKVTIKKKYPLPRIDDLFDQLKGATVFSKINLHSGYYQLRVKDLDIPKTTFRTRYEHYEFLVMSFINVNFGFRKLDSLDILYLPRVFGWIQKPPKNVSKVRSFLGLAGYYRRFVKGFSMVAFPMTQLLQKDMKLEWSNKCQQSFDRLEALLTEAHVLFKPKSGKEFEIYSGASLNGLGYVLMQEGKGIAYTSRQMKPQKKNYHIHDLELAAIVFALKIWRHYLFGEKCHIYTDHKRLKYLMTQKDLNLRQHRWLELLKDYDLVIDYHLGKANVVADALSRKYLFVLRAMNTQLSISNDGSIVAELKARPTFLQQICEAQKNDDELQAKWVQYESNPDSEF</sequence>
<dbReference type="AlphaFoldDB" id="A0A5B6WHG0"/>
<dbReference type="Pfam" id="PF00078">
    <property type="entry name" value="RVT_1"/>
    <property type="match status" value="1"/>
</dbReference>
<dbReference type="InterPro" id="IPR000477">
    <property type="entry name" value="RT_dom"/>
</dbReference>
<dbReference type="Gene3D" id="3.30.70.270">
    <property type="match status" value="2"/>
</dbReference>
<organism evidence="9 10">
    <name type="scientific">Gossypium australe</name>
    <dbReference type="NCBI Taxonomy" id="47621"/>
    <lineage>
        <taxon>Eukaryota</taxon>
        <taxon>Viridiplantae</taxon>
        <taxon>Streptophyta</taxon>
        <taxon>Embryophyta</taxon>
        <taxon>Tracheophyta</taxon>
        <taxon>Spermatophyta</taxon>
        <taxon>Magnoliopsida</taxon>
        <taxon>eudicotyledons</taxon>
        <taxon>Gunneridae</taxon>
        <taxon>Pentapetalae</taxon>
        <taxon>rosids</taxon>
        <taxon>malvids</taxon>
        <taxon>Malvales</taxon>
        <taxon>Malvaceae</taxon>
        <taxon>Malvoideae</taxon>
        <taxon>Gossypium</taxon>
    </lineage>
</organism>
<name>A0A5B6WHG0_9ROSI</name>
<comment type="caution">
    <text evidence="9">The sequence shown here is derived from an EMBL/GenBank/DDBJ whole genome shotgun (WGS) entry which is preliminary data.</text>
</comment>